<feature type="domain" description="Pectinesterase inhibitor" evidence="5">
    <location>
        <begin position="37"/>
        <end position="190"/>
    </location>
</feature>
<dbReference type="InterPro" id="IPR006501">
    <property type="entry name" value="Pectinesterase_inhib_dom"/>
</dbReference>
<feature type="signal peptide" evidence="4">
    <location>
        <begin position="1"/>
        <end position="19"/>
    </location>
</feature>
<sequence>MTPSTCFVILFSLYVTARARINPLMHTTQTRPRTTFISPDVVAKACEPSSDNALCVSVLKSQTISDVSDLKQAAFVAIHAASGEAVATSEMIVAARKREENKGVEEDAIEEETLEDCAMNYISLVEILADAASALLTGPETNVMVEVKAAMTTAETCEKSIAEGKKSPQVEKVAIKNEKVRKLCANAASVYNVYATQQ</sequence>
<dbReference type="EMBL" id="JBCNJP010000014">
    <property type="protein sequence ID" value="KAK9068972.1"/>
    <property type="molecule type" value="Genomic_DNA"/>
</dbReference>
<dbReference type="Pfam" id="PF04043">
    <property type="entry name" value="PMEI"/>
    <property type="match status" value="1"/>
</dbReference>
<dbReference type="AlphaFoldDB" id="A0AAP0DAJ9"/>
<dbReference type="CDD" id="cd14859">
    <property type="entry name" value="PMEI_like"/>
    <property type="match status" value="1"/>
</dbReference>
<dbReference type="SUPFAM" id="SSF101148">
    <property type="entry name" value="Plant invertase/pectin methylesterase inhibitor"/>
    <property type="match status" value="1"/>
</dbReference>
<evidence type="ECO:0000256" key="2">
    <source>
        <dbReference type="ARBA" id="ARBA00023157"/>
    </source>
</evidence>
<keyword evidence="1 4" id="KW-0732">Signal</keyword>
<dbReference type="SMART" id="SM00856">
    <property type="entry name" value="PMEI"/>
    <property type="match status" value="1"/>
</dbReference>
<protein>
    <recommendedName>
        <fullName evidence="5">Pectinesterase inhibitor domain-containing protein</fullName>
    </recommendedName>
</protein>
<dbReference type="Gene3D" id="1.20.140.40">
    <property type="entry name" value="Invertase/pectin methylesterase inhibitor family protein"/>
    <property type="match status" value="1"/>
</dbReference>
<organism evidence="6 7">
    <name type="scientific">Deinandra increscens subsp. villosa</name>
    <dbReference type="NCBI Taxonomy" id="3103831"/>
    <lineage>
        <taxon>Eukaryota</taxon>
        <taxon>Viridiplantae</taxon>
        <taxon>Streptophyta</taxon>
        <taxon>Embryophyta</taxon>
        <taxon>Tracheophyta</taxon>
        <taxon>Spermatophyta</taxon>
        <taxon>Magnoliopsida</taxon>
        <taxon>eudicotyledons</taxon>
        <taxon>Gunneridae</taxon>
        <taxon>Pentapetalae</taxon>
        <taxon>asterids</taxon>
        <taxon>campanulids</taxon>
        <taxon>Asterales</taxon>
        <taxon>Asteraceae</taxon>
        <taxon>Asteroideae</taxon>
        <taxon>Heliantheae alliance</taxon>
        <taxon>Madieae</taxon>
        <taxon>Madiinae</taxon>
        <taxon>Deinandra</taxon>
    </lineage>
</organism>
<gene>
    <name evidence="6" type="ORF">SSX86_013088</name>
</gene>
<dbReference type="NCBIfam" id="TIGR01614">
    <property type="entry name" value="PME_inhib"/>
    <property type="match status" value="1"/>
</dbReference>
<comment type="similarity">
    <text evidence="3">Belongs to the PMEI family.</text>
</comment>
<evidence type="ECO:0000259" key="5">
    <source>
        <dbReference type="SMART" id="SM00856"/>
    </source>
</evidence>
<reference evidence="6 7" key="1">
    <citation type="submission" date="2024-04" db="EMBL/GenBank/DDBJ databases">
        <title>The reference genome of an endangered Asteraceae, Deinandra increscens subsp. villosa, native to the Central Coast of California.</title>
        <authorList>
            <person name="Guilliams M."/>
            <person name="Hasenstab-Lehman K."/>
            <person name="Meyer R."/>
            <person name="Mcevoy S."/>
        </authorList>
    </citation>
    <scope>NUCLEOTIDE SEQUENCE [LARGE SCALE GENOMIC DNA]</scope>
    <source>
        <tissue evidence="6">Leaf</tissue>
    </source>
</reference>
<dbReference type="PANTHER" id="PTHR35357">
    <property type="entry name" value="OS02G0537100 PROTEIN"/>
    <property type="match status" value="1"/>
</dbReference>
<accession>A0AAP0DAJ9</accession>
<dbReference type="PANTHER" id="PTHR35357:SF8">
    <property type="entry name" value="OS01G0111000 PROTEIN"/>
    <property type="match status" value="1"/>
</dbReference>
<name>A0AAP0DAJ9_9ASTR</name>
<evidence type="ECO:0000256" key="4">
    <source>
        <dbReference type="SAM" id="SignalP"/>
    </source>
</evidence>
<dbReference type="InterPro" id="IPR035513">
    <property type="entry name" value="Invertase/methylesterase_inhib"/>
</dbReference>
<dbReference type="Proteomes" id="UP001408789">
    <property type="component" value="Unassembled WGS sequence"/>
</dbReference>
<proteinExistence type="inferred from homology"/>
<feature type="chain" id="PRO_5043029226" description="Pectinesterase inhibitor domain-containing protein" evidence="4">
    <location>
        <begin position="20"/>
        <end position="198"/>
    </location>
</feature>
<evidence type="ECO:0000313" key="7">
    <source>
        <dbReference type="Proteomes" id="UP001408789"/>
    </source>
</evidence>
<comment type="caution">
    <text evidence="6">The sequence shown here is derived from an EMBL/GenBank/DDBJ whole genome shotgun (WGS) entry which is preliminary data.</text>
</comment>
<evidence type="ECO:0000256" key="1">
    <source>
        <dbReference type="ARBA" id="ARBA00022729"/>
    </source>
</evidence>
<evidence type="ECO:0000313" key="6">
    <source>
        <dbReference type="EMBL" id="KAK9068972.1"/>
    </source>
</evidence>
<keyword evidence="2" id="KW-1015">Disulfide bond</keyword>
<evidence type="ECO:0000256" key="3">
    <source>
        <dbReference type="ARBA" id="ARBA00038471"/>
    </source>
</evidence>
<keyword evidence="7" id="KW-1185">Reference proteome</keyword>
<dbReference type="GO" id="GO:0004857">
    <property type="term" value="F:enzyme inhibitor activity"/>
    <property type="evidence" value="ECO:0007669"/>
    <property type="project" value="InterPro"/>
</dbReference>